<evidence type="ECO:0000313" key="4">
    <source>
        <dbReference type="Proteomes" id="UP001556367"/>
    </source>
</evidence>
<dbReference type="Proteomes" id="UP001556367">
    <property type="component" value="Unassembled WGS sequence"/>
</dbReference>
<reference evidence="4" key="1">
    <citation type="submission" date="2024-06" db="EMBL/GenBank/DDBJ databases">
        <title>Multi-omics analyses provide insights into the biosynthesis of the anticancer antibiotic pleurotin in Hohenbuehelia grisea.</title>
        <authorList>
            <person name="Weaver J.A."/>
            <person name="Alberti F."/>
        </authorList>
    </citation>
    <scope>NUCLEOTIDE SEQUENCE [LARGE SCALE GENOMIC DNA]</scope>
    <source>
        <strain evidence="4">T-177</strain>
    </source>
</reference>
<accession>A0ABR3IZM9</accession>
<feature type="compositionally biased region" description="Acidic residues" evidence="1">
    <location>
        <begin position="119"/>
        <end position="135"/>
    </location>
</feature>
<organism evidence="3 4">
    <name type="scientific">Hohenbuehelia grisea</name>
    <dbReference type="NCBI Taxonomy" id="104357"/>
    <lineage>
        <taxon>Eukaryota</taxon>
        <taxon>Fungi</taxon>
        <taxon>Dikarya</taxon>
        <taxon>Basidiomycota</taxon>
        <taxon>Agaricomycotina</taxon>
        <taxon>Agaricomycetes</taxon>
        <taxon>Agaricomycetidae</taxon>
        <taxon>Agaricales</taxon>
        <taxon>Pleurotineae</taxon>
        <taxon>Pleurotaceae</taxon>
        <taxon>Hohenbuehelia</taxon>
    </lineage>
</organism>
<keyword evidence="4" id="KW-1185">Reference proteome</keyword>
<feature type="region of interest" description="Disordered" evidence="1">
    <location>
        <begin position="100"/>
        <end position="160"/>
    </location>
</feature>
<proteinExistence type="predicted"/>
<feature type="compositionally biased region" description="Low complexity" evidence="1">
    <location>
        <begin position="109"/>
        <end position="118"/>
    </location>
</feature>
<name>A0ABR3IZM9_9AGAR</name>
<protein>
    <submittedName>
        <fullName evidence="3">Uncharacterized protein</fullName>
    </submittedName>
</protein>
<dbReference type="EMBL" id="JASNQZ010000012">
    <property type="protein sequence ID" value="KAL0948783.1"/>
    <property type="molecule type" value="Genomic_DNA"/>
</dbReference>
<evidence type="ECO:0000256" key="1">
    <source>
        <dbReference type="SAM" id="MobiDB-lite"/>
    </source>
</evidence>
<keyword evidence="2" id="KW-0732">Signal</keyword>
<evidence type="ECO:0000313" key="3">
    <source>
        <dbReference type="EMBL" id="KAL0948783.1"/>
    </source>
</evidence>
<dbReference type="PROSITE" id="PS51257">
    <property type="entry name" value="PROKAR_LIPOPROTEIN"/>
    <property type="match status" value="1"/>
</dbReference>
<sequence length="175" mass="19173">MRKCSFCTLLITCASSACHRCQLLRVWVSAFDRPRSRYVIQQAVYDKDDDSSEDEEGAASSVLGQECLNWESPDAVWQYDSDDMELDELAEDLGATAGQDATYTTITNQDPAQQQAVDADMEDTTAAENQEDGDDTSSAGSYSCDSDFDSSDQSSGDQEAIAKTTADYTYYFGTS</sequence>
<feature type="signal peptide" evidence="2">
    <location>
        <begin position="1"/>
        <end position="16"/>
    </location>
</feature>
<gene>
    <name evidence="3" type="ORF">HGRIS_008913</name>
</gene>
<feature type="compositionally biased region" description="Low complexity" evidence="1">
    <location>
        <begin position="141"/>
        <end position="157"/>
    </location>
</feature>
<feature type="chain" id="PRO_5046661106" evidence="2">
    <location>
        <begin position="17"/>
        <end position="175"/>
    </location>
</feature>
<comment type="caution">
    <text evidence="3">The sequence shown here is derived from an EMBL/GenBank/DDBJ whole genome shotgun (WGS) entry which is preliminary data.</text>
</comment>
<evidence type="ECO:0000256" key="2">
    <source>
        <dbReference type="SAM" id="SignalP"/>
    </source>
</evidence>